<dbReference type="EC" id="3.5.2.9" evidence="5"/>
<evidence type="ECO:0000313" key="5">
    <source>
        <dbReference type="EMBL" id="MFC4736925.1"/>
    </source>
</evidence>
<keyword evidence="3" id="KW-0067">ATP-binding</keyword>
<evidence type="ECO:0000313" key="6">
    <source>
        <dbReference type="Proteomes" id="UP001595896"/>
    </source>
</evidence>
<accession>A0ABV9NWW3</accession>
<dbReference type="NCBIfam" id="TIGR00370">
    <property type="entry name" value="5-oxoprolinase subunit PxpB"/>
    <property type="match status" value="1"/>
</dbReference>
<comment type="caution">
    <text evidence="5">The sequence shown here is derived from an EMBL/GenBank/DDBJ whole genome shotgun (WGS) entry which is preliminary data.</text>
</comment>
<dbReference type="PANTHER" id="PTHR34698">
    <property type="entry name" value="5-OXOPROLINASE SUBUNIT B"/>
    <property type="match status" value="1"/>
</dbReference>
<name>A0ABV9NWW3_9BACI</name>
<organism evidence="5 6">
    <name type="scientific">Bacillus daqingensis</name>
    <dbReference type="NCBI Taxonomy" id="872396"/>
    <lineage>
        <taxon>Bacteria</taxon>
        <taxon>Bacillati</taxon>
        <taxon>Bacillota</taxon>
        <taxon>Bacilli</taxon>
        <taxon>Bacillales</taxon>
        <taxon>Bacillaceae</taxon>
        <taxon>Bacillus</taxon>
    </lineage>
</organism>
<dbReference type="Proteomes" id="UP001595896">
    <property type="component" value="Unassembled WGS sequence"/>
</dbReference>
<evidence type="ECO:0000256" key="3">
    <source>
        <dbReference type="ARBA" id="ARBA00022840"/>
    </source>
</evidence>
<gene>
    <name evidence="5" type="primary">pxpB</name>
    <name evidence="5" type="ORF">ACFO4L_10040</name>
</gene>
<keyword evidence="2 5" id="KW-0378">Hydrolase</keyword>
<keyword evidence="1" id="KW-0547">Nucleotide-binding</keyword>
<dbReference type="EMBL" id="JBHSGK010000011">
    <property type="protein sequence ID" value="MFC4736925.1"/>
    <property type="molecule type" value="Genomic_DNA"/>
</dbReference>
<dbReference type="SUPFAM" id="SSF50891">
    <property type="entry name" value="Cyclophilin-like"/>
    <property type="match status" value="1"/>
</dbReference>
<dbReference type="PANTHER" id="PTHR34698:SF2">
    <property type="entry name" value="5-OXOPROLINASE SUBUNIT B"/>
    <property type="match status" value="1"/>
</dbReference>
<dbReference type="SUPFAM" id="SSF160467">
    <property type="entry name" value="PH0987 N-terminal domain-like"/>
    <property type="match status" value="1"/>
</dbReference>
<dbReference type="InterPro" id="IPR003833">
    <property type="entry name" value="CT_C_D"/>
</dbReference>
<reference evidence="6" key="1">
    <citation type="journal article" date="2019" name="Int. J. Syst. Evol. Microbiol.">
        <title>The Global Catalogue of Microorganisms (GCM) 10K type strain sequencing project: providing services to taxonomists for standard genome sequencing and annotation.</title>
        <authorList>
            <consortium name="The Broad Institute Genomics Platform"/>
            <consortium name="The Broad Institute Genome Sequencing Center for Infectious Disease"/>
            <person name="Wu L."/>
            <person name="Ma J."/>
        </authorList>
    </citation>
    <scope>NUCLEOTIDE SEQUENCE [LARGE SCALE GENOMIC DNA]</scope>
    <source>
        <strain evidence="6">JCM 12165</strain>
    </source>
</reference>
<feature type="domain" description="Carboxyltransferase" evidence="4">
    <location>
        <begin position="3"/>
        <end position="201"/>
    </location>
</feature>
<evidence type="ECO:0000256" key="2">
    <source>
        <dbReference type="ARBA" id="ARBA00022801"/>
    </source>
</evidence>
<dbReference type="Pfam" id="PF02682">
    <property type="entry name" value="CT_C_D"/>
    <property type="match status" value="1"/>
</dbReference>
<dbReference type="InterPro" id="IPR029000">
    <property type="entry name" value="Cyclophilin-like_dom_sf"/>
</dbReference>
<dbReference type="InterPro" id="IPR010016">
    <property type="entry name" value="PxpB"/>
</dbReference>
<dbReference type="Gene3D" id="3.30.1360.40">
    <property type="match status" value="1"/>
</dbReference>
<protein>
    <submittedName>
        <fullName evidence="5">5-oxoprolinase subunit PxpB</fullName>
        <ecNumber evidence="5">3.5.2.9</ecNumber>
    </submittedName>
</protein>
<evidence type="ECO:0000259" key="4">
    <source>
        <dbReference type="SMART" id="SM00796"/>
    </source>
</evidence>
<sequence>MKPTIHAYGDTALRVSFHPDTAAEDVRKLTLLLHQHWPQGVREWVPAFHAVTIFYDPLTCSLKELTADVEQLLHRQSETLEQDPVCWELPVCYGGACGPDLTGAAARLGITEEELIHKHIKPVYAVRMLGFLPGFPYLEGMDATIALPRHAEPRRSVPAGSVGIAGSQTGIYPLASPGGWQLIGRTPVRLYDKLREPSVLLEAGDMVTFKPVSEAEFSTIKEEIEAGTYNYRKGARRP</sequence>
<proteinExistence type="predicted"/>
<dbReference type="Gene3D" id="2.40.100.10">
    <property type="entry name" value="Cyclophilin-like"/>
    <property type="match status" value="1"/>
</dbReference>
<evidence type="ECO:0000256" key="1">
    <source>
        <dbReference type="ARBA" id="ARBA00022741"/>
    </source>
</evidence>
<dbReference type="GO" id="GO:0017168">
    <property type="term" value="F:5-oxoprolinase (ATP-hydrolyzing) activity"/>
    <property type="evidence" value="ECO:0007669"/>
    <property type="project" value="UniProtKB-EC"/>
</dbReference>
<keyword evidence="6" id="KW-1185">Reference proteome</keyword>
<dbReference type="RefSeq" id="WP_377909538.1">
    <property type="nucleotide sequence ID" value="NZ_JBHSGK010000011.1"/>
</dbReference>
<dbReference type="SMART" id="SM00796">
    <property type="entry name" value="AHS1"/>
    <property type="match status" value="1"/>
</dbReference>